<evidence type="ECO:0000313" key="7">
    <source>
        <dbReference type="Proteomes" id="UP001060012"/>
    </source>
</evidence>
<evidence type="ECO:0000256" key="1">
    <source>
        <dbReference type="ARBA" id="ARBA00022448"/>
    </source>
</evidence>
<dbReference type="InterPro" id="IPR012292">
    <property type="entry name" value="Globin/Proto"/>
</dbReference>
<dbReference type="SUPFAM" id="SSF46458">
    <property type="entry name" value="Globin-like"/>
    <property type="match status" value="1"/>
</dbReference>
<dbReference type="PANTHER" id="PTHR47366">
    <property type="entry name" value="TWO-ON-TWO HEMOGLOBIN-3"/>
    <property type="match status" value="1"/>
</dbReference>
<name>A0ABY5E8N9_9BACT</name>
<comment type="similarity">
    <text evidence="5">Belongs to the truncated hemoglobin family. Group II subfamily.</text>
</comment>
<keyword evidence="1" id="KW-0813">Transport</keyword>
<dbReference type="Gene3D" id="1.10.490.10">
    <property type="entry name" value="Globins"/>
    <property type="match status" value="1"/>
</dbReference>
<evidence type="ECO:0000256" key="5">
    <source>
        <dbReference type="ARBA" id="ARBA00034496"/>
    </source>
</evidence>
<dbReference type="InterPro" id="IPR044203">
    <property type="entry name" value="GlbO/GLB3-like"/>
</dbReference>
<dbReference type="Pfam" id="PF01152">
    <property type="entry name" value="Bac_globin"/>
    <property type="match status" value="1"/>
</dbReference>
<keyword evidence="3" id="KW-0479">Metal-binding</keyword>
<accession>A0ABY5E8N9</accession>
<keyword evidence="4" id="KW-0408">Iron</keyword>
<gene>
    <name evidence="6" type="ORF">NJU99_05430</name>
</gene>
<evidence type="ECO:0000313" key="6">
    <source>
        <dbReference type="EMBL" id="UTJ07540.1"/>
    </source>
</evidence>
<evidence type="ECO:0000256" key="2">
    <source>
        <dbReference type="ARBA" id="ARBA00022617"/>
    </source>
</evidence>
<reference evidence="6" key="1">
    <citation type="submission" date="2022-07" db="EMBL/GenBank/DDBJ databases">
        <title>Arcobacter roscoffensis sp. nov., a marine bacterium isolated from coastal seawater collected from Roscoff, France.</title>
        <authorList>
            <person name="Pascual J."/>
            <person name="Lepeaux C."/>
            <person name="Methner A."/>
            <person name="Overmann J."/>
        </authorList>
    </citation>
    <scope>NUCLEOTIDE SEQUENCE</scope>
    <source>
        <strain evidence="6">ARW1-2F2</strain>
    </source>
</reference>
<evidence type="ECO:0000256" key="3">
    <source>
        <dbReference type="ARBA" id="ARBA00022723"/>
    </source>
</evidence>
<dbReference type="InterPro" id="IPR009050">
    <property type="entry name" value="Globin-like_sf"/>
</dbReference>
<keyword evidence="2" id="KW-0349">Heme</keyword>
<evidence type="ECO:0000256" key="4">
    <source>
        <dbReference type="ARBA" id="ARBA00023004"/>
    </source>
</evidence>
<dbReference type="InterPro" id="IPR001486">
    <property type="entry name" value="Hemoglobin_trunc"/>
</dbReference>
<protein>
    <submittedName>
        <fullName evidence="6">Globin</fullName>
    </submittedName>
</protein>
<sequence length="144" mass="16584">MDFNITPAQVGTRPPVEKPSPAVLEYLGEDGMRKLVSDHYDLLRQSNIKGLFPPTDKGFAMAKEHSADFFIQICGGPQHFNQKRGRPMMAARHAPFKINPEARRVWLESYAMVLAQHDMPEELKKSFWNYIDIFSIWMMNTNEA</sequence>
<dbReference type="PANTHER" id="PTHR47366:SF1">
    <property type="entry name" value="TWO-ON-TWO HEMOGLOBIN-3"/>
    <property type="match status" value="1"/>
</dbReference>
<proteinExistence type="inferred from homology"/>
<keyword evidence="7" id="KW-1185">Reference proteome</keyword>
<organism evidence="6 7">
    <name type="scientific">Arcobacter roscoffensis</name>
    <dbReference type="NCBI Taxonomy" id="2961520"/>
    <lineage>
        <taxon>Bacteria</taxon>
        <taxon>Pseudomonadati</taxon>
        <taxon>Campylobacterota</taxon>
        <taxon>Epsilonproteobacteria</taxon>
        <taxon>Campylobacterales</taxon>
        <taxon>Arcobacteraceae</taxon>
        <taxon>Arcobacter</taxon>
    </lineage>
</organism>
<dbReference type="EMBL" id="CP100595">
    <property type="protein sequence ID" value="UTJ07540.1"/>
    <property type="molecule type" value="Genomic_DNA"/>
</dbReference>
<dbReference type="Proteomes" id="UP001060012">
    <property type="component" value="Chromosome"/>
</dbReference>
<dbReference type="CDD" id="cd14774">
    <property type="entry name" value="TrHb2_HGbIV-like_O"/>
    <property type="match status" value="1"/>
</dbReference>
<dbReference type="RefSeq" id="WP_254577714.1">
    <property type="nucleotide sequence ID" value="NZ_CP100595.1"/>
</dbReference>